<keyword evidence="4" id="KW-0540">Nuclease</keyword>
<dbReference type="SUPFAM" id="SSF50630">
    <property type="entry name" value="Acid proteases"/>
    <property type="match status" value="1"/>
</dbReference>
<evidence type="ECO:0000256" key="1">
    <source>
        <dbReference type="ARBA" id="ARBA00022670"/>
    </source>
</evidence>
<evidence type="ECO:0000256" key="4">
    <source>
        <dbReference type="ARBA" id="ARBA00022722"/>
    </source>
</evidence>
<dbReference type="GO" id="GO:0006508">
    <property type="term" value="P:proteolysis"/>
    <property type="evidence" value="ECO:0007669"/>
    <property type="project" value="UniProtKB-KW"/>
</dbReference>
<dbReference type="PANTHER" id="PTHR24559:SF444">
    <property type="entry name" value="REVERSE TRANSCRIPTASE DOMAIN-CONTAINING PROTEIN"/>
    <property type="match status" value="1"/>
</dbReference>
<dbReference type="AlphaFoldDB" id="A0A8X6S9G5"/>
<dbReference type="GO" id="GO:0004519">
    <property type="term" value="F:endonuclease activity"/>
    <property type="evidence" value="ECO:0007669"/>
    <property type="project" value="UniProtKB-KW"/>
</dbReference>
<comment type="caution">
    <text evidence="11">The sequence shown here is derived from an EMBL/GenBank/DDBJ whole genome shotgun (WGS) entry which is preliminary data.</text>
</comment>
<evidence type="ECO:0000256" key="3">
    <source>
        <dbReference type="ARBA" id="ARBA00022695"/>
    </source>
</evidence>
<dbReference type="InterPro" id="IPR053134">
    <property type="entry name" value="RNA-dir_DNA_polymerase"/>
</dbReference>
<dbReference type="Pfam" id="PF00078">
    <property type="entry name" value="RVT_1"/>
    <property type="match status" value="1"/>
</dbReference>
<evidence type="ECO:0000313" key="11">
    <source>
        <dbReference type="EMBL" id="GFY09872.1"/>
    </source>
</evidence>
<dbReference type="Gene3D" id="2.40.70.10">
    <property type="entry name" value="Acid Proteases"/>
    <property type="match status" value="1"/>
</dbReference>
<keyword evidence="2" id="KW-0808">Transferase</keyword>
<dbReference type="InterPro" id="IPR000477">
    <property type="entry name" value="RT_dom"/>
</dbReference>
<keyword evidence="8" id="KW-0175">Coiled coil</keyword>
<dbReference type="InterPro" id="IPR001995">
    <property type="entry name" value="Peptidase_A2_cat"/>
</dbReference>
<dbReference type="GO" id="GO:0004190">
    <property type="term" value="F:aspartic-type endopeptidase activity"/>
    <property type="evidence" value="ECO:0007669"/>
    <property type="project" value="InterPro"/>
</dbReference>
<dbReference type="PANTHER" id="PTHR24559">
    <property type="entry name" value="TRANSPOSON TY3-I GAG-POL POLYPROTEIN"/>
    <property type="match status" value="1"/>
</dbReference>
<protein>
    <recommendedName>
        <fullName evidence="10">Peptidase A2 domain-containing protein</fullName>
    </recommendedName>
</protein>
<evidence type="ECO:0000256" key="7">
    <source>
        <dbReference type="ARBA" id="ARBA00022918"/>
    </source>
</evidence>
<dbReference type="InterPro" id="IPR043502">
    <property type="entry name" value="DNA/RNA_pol_sf"/>
</dbReference>
<dbReference type="FunFam" id="3.10.10.10:FF:000007">
    <property type="entry name" value="Retrovirus-related Pol polyprotein from transposon 17.6-like Protein"/>
    <property type="match status" value="1"/>
</dbReference>
<accession>A0A8X6S9G5</accession>
<evidence type="ECO:0000256" key="2">
    <source>
        <dbReference type="ARBA" id="ARBA00022679"/>
    </source>
</evidence>
<keyword evidence="7" id="KW-0695">RNA-directed DNA polymerase</keyword>
<reference evidence="11" key="1">
    <citation type="submission" date="2020-08" db="EMBL/GenBank/DDBJ databases">
        <title>Multicomponent nature underlies the extraordinary mechanical properties of spider dragline silk.</title>
        <authorList>
            <person name="Kono N."/>
            <person name="Nakamura H."/>
            <person name="Mori M."/>
            <person name="Yoshida Y."/>
            <person name="Ohtoshi R."/>
            <person name="Malay A.D."/>
            <person name="Moran D.A.P."/>
            <person name="Tomita M."/>
            <person name="Numata K."/>
            <person name="Arakawa K."/>
        </authorList>
    </citation>
    <scope>NUCLEOTIDE SEQUENCE</scope>
</reference>
<name>A0A8X6S9G5_TRICX</name>
<dbReference type="PROSITE" id="PS50175">
    <property type="entry name" value="ASP_PROT_RETROV"/>
    <property type="match status" value="1"/>
</dbReference>
<keyword evidence="3" id="KW-0548">Nucleotidyltransferase</keyword>
<feature type="region of interest" description="Disordered" evidence="9">
    <location>
        <begin position="39"/>
        <end position="61"/>
    </location>
</feature>
<feature type="coiled-coil region" evidence="8">
    <location>
        <begin position="11"/>
        <end position="38"/>
    </location>
</feature>
<dbReference type="InterPro" id="IPR001969">
    <property type="entry name" value="Aspartic_peptidase_AS"/>
</dbReference>
<dbReference type="Gene3D" id="3.10.10.10">
    <property type="entry name" value="HIV Type 1 Reverse Transcriptase, subunit A, domain 1"/>
    <property type="match status" value="1"/>
</dbReference>
<feature type="domain" description="Peptidase A2" evidence="10">
    <location>
        <begin position="96"/>
        <end position="169"/>
    </location>
</feature>
<organism evidence="11 12">
    <name type="scientific">Trichonephila clavipes</name>
    <name type="common">Golden silk orbweaver</name>
    <name type="synonym">Nephila clavipes</name>
    <dbReference type="NCBI Taxonomy" id="2585209"/>
    <lineage>
        <taxon>Eukaryota</taxon>
        <taxon>Metazoa</taxon>
        <taxon>Ecdysozoa</taxon>
        <taxon>Arthropoda</taxon>
        <taxon>Chelicerata</taxon>
        <taxon>Arachnida</taxon>
        <taxon>Araneae</taxon>
        <taxon>Araneomorphae</taxon>
        <taxon>Entelegynae</taxon>
        <taxon>Araneoidea</taxon>
        <taxon>Nephilidae</taxon>
        <taxon>Trichonephila</taxon>
    </lineage>
</organism>
<dbReference type="CDD" id="cd01647">
    <property type="entry name" value="RT_LTR"/>
    <property type="match status" value="1"/>
</dbReference>
<sequence length="398" mass="46031">MALRTIDAAVVQKNSLRVDELLSKLVSLEEQLASLKLQRKVRSSSPHHHQRSRSRSKSRRRYNPQGRYCFYHFRFGKKCLPGRKFRLFVKDRETGCQFLVDSGADVSILPWTKTKGECQASQYKLYAANGTEIPTYGLKILTLDLGLRRPFQWPFIIAKVERGIIGADFLQKFQLLIDLHNRKLIDGVTNLSIKGEVATIQENNDLSTVNRASKYFNLLKLYPDLTKPNLVNRVVKHEIKHHILTTGQPVYSKARQLAPDKLKLAKQEFQFMLDNDIIRPSKSQWASPLHLVNKKDGTLRPCGDYRRLNAQTIPDRYPIPRIEDFNHILKDKKIFSKIDLVKAYYQIPLAEEDKEKTAITTPFGLYEFNTMSFGLRNAPSTFQRFITEVLYGLDFVFP</sequence>
<dbReference type="PROSITE" id="PS00141">
    <property type="entry name" value="ASP_PROTEASE"/>
    <property type="match status" value="1"/>
</dbReference>
<dbReference type="FunFam" id="2.40.70.10:FF:000130">
    <property type="entry name" value="Retrovirus-related Pol polyprotein from transposon opus-like Protein"/>
    <property type="match status" value="1"/>
</dbReference>
<evidence type="ECO:0000313" key="12">
    <source>
        <dbReference type="Proteomes" id="UP000887159"/>
    </source>
</evidence>
<evidence type="ECO:0000256" key="5">
    <source>
        <dbReference type="ARBA" id="ARBA00022759"/>
    </source>
</evidence>
<evidence type="ECO:0000256" key="8">
    <source>
        <dbReference type="SAM" id="Coils"/>
    </source>
</evidence>
<dbReference type="SUPFAM" id="SSF56672">
    <property type="entry name" value="DNA/RNA polymerases"/>
    <property type="match status" value="1"/>
</dbReference>
<keyword evidence="1" id="KW-0645">Protease</keyword>
<dbReference type="InterPro" id="IPR021109">
    <property type="entry name" value="Peptidase_aspartic_dom_sf"/>
</dbReference>
<dbReference type="GO" id="GO:0003964">
    <property type="term" value="F:RNA-directed DNA polymerase activity"/>
    <property type="evidence" value="ECO:0007669"/>
    <property type="project" value="UniProtKB-KW"/>
</dbReference>
<dbReference type="InterPro" id="IPR043128">
    <property type="entry name" value="Rev_trsase/Diguanyl_cyclase"/>
</dbReference>
<proteinExistence type="predicted"/>
<evidence type="ECO:0000259" key="10">
    <source>
        <dbReference type="PROSITE" id="PS50175"/>
    </source>
</evidence>
<evidence type="ECO:0000256" key="6">
    <source>
        <dbReference type="ARBA" id="ARBA00022801"/>
    </source>
</evidence>
<keyword evidence="5" id="KW-0255">Endonuclease</keyword>
<gene>
    <name evidence="11" type="primary">TY3B-I</name>
    <name evidence="11" type="ORF">TNCV_3698341</name>
</gene>
<dbReference type="Proteomes" id="UP000887159">
    <property type="component" value="Unassembled WGS sequence"/>
</dbReference>
<keyword evidence="6" id="KW-0378">Hydrolase</keyword>
<dbReference type="Gene3D" id="3.30.70.270">
    <property type="match status" value="1"/>
</dbReference>
<keyword evidence="12" id="KW-1185">Reference proteome</keyword>
<dbReference type="EMBL" id="BMAU01021292">
    <property type="protein sequence ID" value="GFY09872.1"/>
    <property type="molecule type" value="Genomic_DNA"/>
</dbReference>
<evidence type="ECO:0000256" key="9">
    <source>
        <dbReference type="SAM" id="MobiDB-lite"/>
    </source>
</evidence>